<dbReference type="SUPFAM" id="SSF55394">
    <property type="entry name" value="Bactericidal permeability-increasing protein, BPI"/>
    <property type="match status" value="1"/>
</dbReference>
<evidence type="ECO:0000259" key="2">
    <source>
        <dbReference type="Pfam" id="PF19343"/>
    </source>
</evidence>
<gene>
    <name evidence="3" type="ORF">SODALDRAFT_339870</name>
</gene>
<name>A0A3N2PVE7_SODAK</name>
<keyword evidence="4" id="KW-1185">Reference proteome</keyword>
<dbReference type="RefSeq" id="XP_028466275.1">
    <property type="nucleotide sequence ID" value="XM_028612893.1"/>
</dbReference>
<reference evidence="3 4" key="1">
    <citation type="journal article" date="2018" name="Mol. Ecol.">
        <title>The obligate alkalophilic soda-lake fungus Sodiomyces alkalinus has shifted to a protein diet.</title>
        <authorList>
            <person name="Grum-Grzhimaylo A.A."/>
            <person name="Falkoski D.L."/>
            <person name="van den Heuvel J."/>
            <person name="Valero-Jimenez C.A."/>
            <person name="Min B."/>
            <person name="Choi I.G."/>
            <person name="Lipzen A."/>
            <person name="Daum C.G."/>
            <person name="Aanen D.K."/>
            <person name="Tsang A."/>
            <person name="Henrissat B."/>
            <person name="Bilanenko E.N."/>
            <person name="de Vries R.P."/>
            <person name="van Kan J.A.L."/>
            <person name="Grigoriev I.V."/>
            <person name="Debets A.J.M."/>
        </authorList>
    </citation>
    <scope>NUCLEOTIDE SEQUENCE [LARGE SCALE GENOMIC DNA]</scope>
    <source>
        <strain evidence="3 4">F11</strain>
    </source>
</reference>
<sequence>MFSCFGLFKKHRDEEEREPLLPRYSGDTALQARLREKLHTYQMLRALGKGYMPSNDQLTTNLRTLLTADILSPDAPENLSPSGHSLILDVRLLITQFIELLHHKNSEDQIQDFIWFLTKSRLSVDAHDIAERASRAKSKADTTAAYKSLQTVGSLLLTNSDFRIFLSDLTTVGREVFRDTAFTLAEASKEVGKKVEPSQEEQEALKHPDGDSQSPPSKADLGKEVADVSSAVADGASKVAGEAGQSLAEHITGDEKDTLLHRLKQAVVKLRERRDYSDSVSTLSLLIRRYLLVYSHALADTARAAEEDVHMNPEADRAMRNFWTFVTSFGDRDEWKEVEHTFQAVMSHANSDPEFDDLVRRIGNLVQDMLTEPDFFDHAEDRFQEVRAKSRELTHESSVRDDVDAFLDHLHKAIRSVLQDADVKKLLQTSKRILATLSPAHQYTNTELVSDSLNVFVPLLVNAVQYIPIPRLEVSTPAMDLLLENLILEPGRTVNASSFLPYKLNVTTRNDVEVRKARFATTSSVTTLMRIAVSGLSLAAEDVGYWLRLHSGLLRFVDSGIVGLHLDERGIDVAVDVEVGRERLEQILTLRGVRVRIHRLQYDLRQTKLACLAWLLKPLVRPLLRKALEVAVARAIADACHAANRELLFARERLRATRIANPQDLWTYLRAVAARLVPAEDPDLYTRVGVTQPGRGVFRGVYAPGSLVKVWNEEGALAGQRAYQYEREGWRNDIFDVSARAASVSRV</sequence>
<dbReference type="EMBL" id="ML119055">
    <property type="protein sequence ID" value="ROT38469.1"/>
    <property type="molecule type" value="Genomic_DNA"/>
</dbReference>
<dbReference type="GeneID" id="39581371"/>
<dbReference type="PANTHER" id="PTHR31138">
    <property type="entry name" value="CHROMOSOME 19, WHOLE GENOME SHOTGUN SEQUENCE"/>
    <property type="match status" value="1"/>
</dbReference>
<dbReference type="InterPro" id="IPR017943">
    <property type="entry name" value="Bactericidal_perm-incr_a/b_dom"/>
</dbReference>
<feature type="domain" description="HAM1-like N-terminal" evidence="2">
    <location>
        <begin position="205"/>
        <end position="579"/>
    </location>
</feature>
<feature type="region of interest" description="Disordered" evidence="1">
    <location>
        <begin position="188"/>
        <end position="226"/>
    </location>
</feature>
<dbReference type="GO" id="GO:0008289">
    <property type="term" value="F:lipid binding"/>
    <property type="evidence" value="ECO:0007669"/>
    <property type="project" value="InterPro"/>
</dbReference>
<feature type="compositionally biased region" description="Basic and acidic residues" evidence="1">
    <location>
        <begin position="188"/>
        <end position="210"/>
    </location>
</feature>
<dbReference type="Proteomes" id="UP000272025">
    <property type="component" value="Unassembled WGS sequence"/>
</dbReference>
<dbReference type="STRING" id="1314773.A0A3N2PVE7"/>
<dbReference type="OrthoDB" id="5407957at2759"/>
<dbReference type="PANTHER" id="PTHR31138:SF4">
    <property type="entry name" value="DUF5923 DOMAIN-CONTAINING PROTEIN"/>
    <property type="match status" value="1"/>
</dbReference>
<dbReference type="AlphaFoldDB" id="A0A3N2PVE7"/>
<evidence type="ECO:0000313" key="4">
    <source>
        <dbReference type="Proteomes" id="UP000272025"/>
    </source>
</evidence>
<accession>A0A3N2PVE7</accession>
<dbReference type="Pfam" id="PF19343">
    <property type="entry name" value="HAM1_N"/>
    <property type="match status" value="1"/>
</dbReference>
<evidence type="ECO:0000256" key="1">
    <source>
        <dbReference type="SAM" id="MobiDB-lite"/>
    </source>
</evidence>
<proteinExistence type="predicted"/>
<dbReference type="InterPro" id="IPR045967">
    <property type="entry name" value="HAM1-like_N"/>
</dbReference>
<organism evidence="3 4">
    <name type="scientific">Sodiomyces alkalinus (strain CBS 110278 / VKM F-3762 / F11)</name>
    <name type="common">Alkaliphilic filamentous fungus</name>
    <dbReference type="NCBI Taxonomy" id="1314773"/>
    <lineage>
        <taxon>Eukaryota</taxon>
        <taxon>Fungi</taxon>
        <taxon>Dikarya</taxon>
        <taxon>Ascomycota</taxon>
        <taxon>Pezizomycotina</taxon>
        <taxon>Sordariomycetes</taxon>
        <taxon>Hypocreomycetidae</taxon>
        <taxon>Glomerellales</taxon>
        <taxon>Plectosphaerellaceae</taxon>
        <taxon>Sodiomyces</taxon>
    </lineage>
</organism>
<evidence type="ECO:0000313" key="3">
    <source>
        <dbReference type="EMBL" id="ROT38469.1"/>
    </source>
</evidence>
<protein>
    <recommendedName>
        <fullName evidence="2">HAM1-like N-terminal domain-containing protein</fullName>
    </recommendedName>
</protein>